<keyword evidence="1" id="KW-0597">Phosphoprotein</keyword>
<dbReference type="Pfam" id="PF00072">
    <property type="entry name" value="Response_reg"/>
    <property type="match status" value="1"/>
</dbReference>
<sequence length="253" mass="28316">MRSLIIDDEESGRERLRRMLAAHPDIVIAGEARDGVEAVQQIEALRPDLLFLDIEMPGLTGFEVLQALPPGVSLPLVIFVTGYDQHALAAYDANALAYLLKPVEADRLAQAVARARKLHGTPGEPARAGENILRVARETPRNLRQIVCRKRDRILLVPPEQILWFQVEDGLVKAHTAAETFWVNYQLNELEAGLDSALFFRARREVLVNLSCIKEIKPYFKSGFLLTMADAAGTEIAISERQSKQFRQRIPGL</sequence>
<reference evidence="4" key="1">
    <citation type="submission" date="2006-10" db="EMBL/GenBank/DDBJ databases">
        <title>Complete sequence of Solibacter usitatus Ellin6076.</title>
        <authorList>
            <consortium name="US DOE Joint Genome Institute"/>
            <person name="Copeland A."/>
            <person name="Lucas S."/>
            <person name="Lapidus A."/>
            <person name="Barry K."/>
            <person name="Detter J.C."/>
            <person name="Glavina del Rio T."/>
            <person name="Hammon N."/>
            <person name="Israni S."/>
            <person name="Dalin E."/>
            <person name="Tice H."/>
            <person name="Pitluck S."/>
            <person name="Thompson L.S."/>
            <person name="Brettin T."/>
            <person name="Bruce D."/>
            <person name="Han C."/>
            <person name="Tapia R."/>
            <person name="Gilna P."/>
            <person name="Schmutz J."/>
            <person name="Larimer F."/>
            <person name="Land M."/>
            <person name="Hauser L."/>
            <person name="Kyrpides N."/>
            <person name="Mikhailova N."/>
            <person name="Janssen P.H."/>
            <person name="Kuske C.R."/>
            <person name="Richardson P."/>
        </authorList>
    </citation>
    <scope>NUCLEOTIDE SEQUENCE</scope>
    <source>
        <strain evidence="4">Ellin6076</strain>
    </source>
</reference>
<dbReference type="Pfam" id="PF04397">
    <property type="entry name" value="LytTR"/>
    <property type="match status" value="1"/>
</dbReference>
<feature type="domain" description="Response regulatory" evidence="2">
    <location>
        <begin position="2"/>
        <end position="116"/>
    </location>
</feature>
<dbReference type="InterPro" id="IPR011006">
    <property type="entry name" value="CheY-like_superfamily"/>
</dbReference>
<dbReference type="PROSITE" id="PS50110">
    <property type="entry name" value="RESPONSE_REGULATORY"/>
    <property type="match status" value="1"/>
</dbReference>
<dbReference type="Gene3D" id="2.20.25.10">
    <property type="match status" value="1"/>
</dbReference>
<protein>
    <submittedName>
        <fullName evidence="4">Response regulator receiver protein</fullName>
    </submittedName>
</protein>
<evidence type="ECO:0000313" key="4">
    <source>
        <dbReference type="EMBL" id="ABJ87916.1"/>
    </source>
</evidence>
<dbReference type="InterPro" id="IPR046947">
    <property type="entry name" value="LytR-like"/>
</dbReference>
<evidence type="ECO:0000259" key="3">
    <source>
        <dbReference type="PROSITE" id="PS50930"/>
    </source>
</evidence>
<dbReference type="STRING" id="234267.Acid_7003"/>
<accession>Q01R04</accession>
<dbReference type="SMART" id="SM00448">
    <property type="entry name" value="REC"/>
    <property type="match status" value="1"/>
</dbReference>
<dbReference type="PANTHER" id="PTHR37299">
    <property type="entry name" value="TRANSCRIPTIONAL REGULATOR-RELATED"/>
    <property type="match status" value="1"/>
</dbReference>
<feature type="domain" description="HTH LytTR-type" evidence="3">
    <location>
        <begin position="146"/>
        <end position="252"/>
    </location>
</feature>
<evidence type="ECO:0000259" key="2">
    <source>
        <dbReference type="PROSITE" id="PS50110"/>
    </source>
</evidence>
<dbReference type="KEGG" id="sus:Acid_7003"/>
<feature type="modified residue" description="4-aspartylphosphate" evidence="1">
    <location>
        <position position="53"/>
    </location>
</feature>
<dbReference type="SUPFAM" id="SSF52172">
    <property type="entry name" value="CheY-like"/>
    <property type="match status" value="1"/>
</dbReference>
<dbReference type="AlphaFoldDB" id="Q01R04"/>
<dbReference type="PANTHER" id="PTHR37299:SF1">
    <property type="entry name" value="STAGE 0 SPORULATION PROTEIN A HOMOLOG"/>
    <property type="match status" value="1"/>
</dbReference>
<dbReference type="InterPro" id="IPR007492">
    <property type="entry name" value="LytTR_DNA-bd_dom"/>
</dbReference>
<dbReference type="HOGENOM" id="CLU_000445_14_1_0"/>
<dbReference type="EMBL" id="CP000473">
    <property type="protein sequence ID" value="ABJ87916.1"/>
    <property type="molecule type" value="Genomic_DNA"/>
</dbReference>
<organism evidence="4">
    <name type="scientific">Solibacter usitatus (strain Ellin6076)</name>
    <dbReference type="NCBI Taxonomy" id="234267"/>
    <lineage>
        <taxon>Bacteria</taxon>
        <taxon>Pseudomonadati</taxon>
        <taxon>Acidobacteriota</taxon>
        <taxon>Terriglobia</taxon>
        <taxon>Bryobacterales</taxon>
        <taxon>Solibacteraceae</taxon>
        <taxon>Candidatus Solibacter</taxon>
    </lineage>
</organism>
<dbReference type="Gene3D" id="3.40.50.2300">
    <property type="match status" value="1"/>
</dbReference>
<name>Q01R04_SOLUE</name>
<dbReference type="SMART" id="SM00850">
    <property type="entry name" value="LytTR"/>
    <property type="match status" value="1"/>
</dbReference>
<gene>
    <name evidence="4" type="ordered locus">Acid_7003</name>
</gene>
<evidence type="ECO:0000256" key="1">
    <source>
        <dbReference type="PROSITE-ProRule" id="PRU00169"/>
    </source>
</evidence>
<dbReference type="OrthoDB" id="9788600at2"/>
<dbReference type="GO" id="GO:0003677">
    <property type="term" value="F:DNA binding"/>
    <property type="evidence" value="ECO:0007669"/>
    <property type="project" value="InterPro"/>
</dbReference>
<dbReference type="InterPro" id="IPR001789">
    <property type="entry name" value="Sig_transdc_resp-reg_receiver"/>
</dbReference>
<dbReference type="InParanoid" id="Q01R04"/>
<dbReference type="GO" id="GO:0000156">
    <property type="term" value="F:phosphorelay response regulator activity"/>
    <property type="evidence" value="ECO:0007669"/>
    <property type="project" value="InterPro"/>
</dbReference>
<dbReference type="Gene3D" id="2.40.50.40">
    <property type="match status" value="1"/>
</dbReference>
<dbReference type="eggNOG" id="COG3279">
    <property type="taxonomic scope" value="Bacteria"/>
</dbReference>
<proteinExistence type="predicted"/>
<dbReference type="PROSITE" id="PS50930">
    <property type="entry name" value="HTH_LYTTR"/>
    <property type="match status" value="1"/>
</dbReference>